<dbReference type="Proteomes" id="UP000045782">
    <property type="component" value="Unassembled WGS sequence"/>
</dbReference>
<evidence type="ECO:0000313" key="3">
    <source>
        <dbReference type="EMBL" id="CPV52301.1"/>
    </source>
</evidence>
<proteinExistence type="predicted"/>
<dbReference type="GO" id="GO:0032259">
    <property type="term" value="P:methylation"/>
    <property type="evidence" value="ECO:0007669"/>
    <property type="project" value="UniProtKB-KW"/>
</dbReference>
<dbReference type="Pfam" id="PF04072">
    <property type="entry name" value="LCM"/>
    <property type="match status" value="1"/>
</dbReference>
<dbReference type="Gene3D" id="3.40.50.150">
    <property type="entry name" value="Vaccinia Virus protein VP39"/>
    <property type="match status" value="1"/>
</dbReference>
<sequence length="276" mass="31002">MGIDVSGITPEEETAFLTLKARAVNDGWQRPILRDPGATAAVSKIDYDFHALGVITPVVCQSSLRAKLLDDRVRAFVTEHPNAVVVDMGAGLDDGYRRIQPPATVDWYSVDLPGMATLRDEVMPPGPGEHTVGVSITDPNWLSGIPSDRPAMVIADGFFAFLTKEQIIATLRAITDHFSTGQLAFNDYGRMVVGVWISKLFPQKMFKKVNQLRGFEGYNDPRTPERWNPRLRFVEEFNLVDAPEIELFPTWLRISSQLARYSTSMKRSARILRFEF</sequence>
<dbReference type="AlphaFoldDB" id="A0A0U0YS63"/>
<keyword evidence="2 3" id="KW-0808">Transferase</keyword>
<name>A0A0U0YS63_9MYCO</name>
<dbReference type="InterPro" id="IPR029063">
    <property type="entry name" value="SAM-dependent_MTases_sf"/>
</dbReference>
<evidence type="ECO:0000256" key="2">
    <source>
        <dbReference type="ARBA" id="ARBA00022679"/>
    </source>
</evidence>
<dbReference type="PANTHER" id="PTHR43619:SF2">
    <property type="entry name" value="S-ADENOSYL-L-METHIONINE-DEPENDENT METHYLTRANSFERASES SUPERFAMILY PROTEIN"/>
    <property type="match status" value="1"/>
</dbReference>
<dbReference type="EMBL" id="CSWP01000004">
    <property type="protein sequence ID" value="CPV52301.1"/>
    <property type="molecule type" value="Genomic_DNA"/>
</dbReference>
<gene>
    <name evidence="3" type="ORF">ERS075579_02371</name>
</gene>
<keyword evidence="1 3" id="KW-0489">Methyltransferase</keyword>
<dbReference type="SUPFAM" id="SSF53335">
    <property type="entry name" value="S-adenosyl-L-methionine-dependent methyltransferases"/>
    <property type="match status" value="1"/>
</dbReference>
<dbReference type="PANTHER" id="PTHR43619">
    <property type="entry name" value="S-ADENOSYL-L-METHIONINE-DEPENDENT METHYLTRANSFERASE YKTD-RELATED"/>
    <property type="match status" value="1"/>
</dbReference>
<dbReference type="InterPro" id="IPR016874">
    <property type="entry name" value="TcmP-like"/>
</dbReference>
<accession>A0A0U0YS63</accession>
<dbReference type="GO" id="GO:0008168">
    <property type="term" value="F:methyltransferase activity"/>
    <property type="evidence" value="ECO:0007669"/>
    <property type="project" value="UniProtKB-KW"/>
</dbReference>
<reference evidence="3 4" key="1">
    <citation type="submission" date="2015-03" db="EMBL/GenBank/DDBJ databases">
        <authorList>
            <person name="Murphy D."/>
        </authorList>
    </citation>
    <scope>NUCLEOTIDE SEQUENCE [LARGE SCALE GENOMIC DNA]</scope>
    <source>
        <strain evidence="3 4">PAP088</strain>
    </source>
</reference>
<dbReference type="RefSeq" id="WP_005066981.1">
    <property type="nucleotide sequence ID" value="NZ_AP022621.1"/>
</dbReference>
<protein>
    <submittedName>
        <fullName evidence="3">Probable O-methyltransferase Omt</fullName>
    </submittedName>
</protein>
<organism evidence="3 4">
    <name type="scientific">Mycobacteroides abscessus</name>
    <dbReference type="NCBI Taxonomy" id="36809"/>
    <lineage>
        <taxon>Bacteria</taxon>
        <taxon>Bacillati</taxon>
        <taxon>Actinomycetota</taxon>
        <taxon>Actinomycetes</taxon>
        <taxon>Mycobacteriales</taxon>
        <taxon>Mycobacteriaceae</taxon>
        <taxon>Mycobacteroides</taxon>
    </lineage>
</organism>
<evidence type="ECO:0000313" key="4">
    <source>
        <dbReference type="Proteomes" id="UP000045782"/>
    </source>
</evidence>
<evidence type="ECO:0000256" key="1">
    <source>
        <dbReference type="ARBA" id="ARBA00022603"/>
    </source>
</evidence>
<dbReference type="InterPro" id="IPR007213">
    <property type="entry name" value="Ppm1/Ppm2/Tcmp"/>
</dbReference>
<dbReference type="PIRSF" id="PIRSF028177">
    <property type="entry name" value="Polyketide_synth_Omtfrase_TcmP"/>
    <property type="match status" value="1"/>
</dbReference>